<dbReference type="Proteomes" id="UP001516023">
    <property type="component" value="Unassembled WGS sequence"/>
</dbReference>
<organism evidence="1 2">
    <name type="scientific">Cyclotella cryptica</name>
    <dbReference type="NCBI Taxonomy" id="29204"/>
    <lineage>
        <taxon>Eukaryota</taxon>
        <taxon>Sar</taxon>
        <taxon>Stramenopiles</taxon>
        <taxon>Ochrophyta</taxon>
        <taxon>Bacillariophyta</taxon>
        <taxon>Coscinodiscophyceae</taxon>
        <taxon>Thalassiosirophycidae</taxon>
        <taxon>Stephanodiscales</taxon>
        <taxon>Stephanodiscaceae</taxon>
        <taxon>Cyclotella</taxon>
    </lineage>
</organism>
<protein>
    <recommendedName>
        <fullName evidence="3">SET domain-containing protein</fullName>
    </recommendedName>
</protein>
<keyword evidence="2" id="KW-1185">Reference proteome</keyword>
<evidence type="ECO:0008006" key="3">
    <source>
        <dbReference type="Google" id="ProtNLM"/>
    </source>
</evidence>
<dbReference type="InterPro" id="IPR046341">
    <property type="entry name" value="SET_dom_sf"/>
</dbReference>
<dbReference type="Gene3D" id="3.90.1410.10">
    <property type="entry name" value="set domain protein methyltransferase, domain 1"/>
    <property type="match status" value="1"/>
</dbReference>
<accession>A0ABD3QRE9</accession>
<dbReference type="SUPFAM" id="SSF82199">
    <property type="entry name" value="SET domain"/>
    <property type="match status" value="1"/>
</dbReference>
<name>A0ABD3QRE9_9STRA</name>
<dbReference type="AlphaFoldDB" id="A0ABD3QRE9"/>
<comment type="caution">
    <text evidence="1">The sequence shown here is derived from an EMBL/GenBank/DDBJ whole genome shotgun (WGS) entry which is preliminary data.</text>
</comment>
<dbReference type="EMBL" id="JABMIG020000017">
    <property type="protein sequence ID" value="KAL3802774.1"/>
    <property type="molecule type" value="Genomic_DNA"/>
</dbReference>
<reference evidence="1 2" key="1">
    <citation type="journal article" date="2020" name="G3 (Bethesda)">
        <title>Improved Reference Genome for Cyclotella cryptica CCMP332, a Model for Cell Wall Morphogenesis, Salinity Adaptation, and Lipid Production in Diatoms (Bacillariophyta).</title>
        <authorList>
            <person name="Roberts W.R."/>
            <person name="Downey K.M."/>
            <person name="Ruck E.C."/>
            <person name="Traller J.C."/>
            <person name="Alverson A.J."/>
        </authorList>
    </citation>
    <scope>NUCLEOTIDE SEQUENCE [LARGE SCALE GENOMIC DNA]</scope>
    <source>
        <strain evidence="1 2">CCMP332</strain>
    </source>
</reference>
<evidence type="ECO:0000313" key="1">
    <source>
        <dbReference type="EMBL" id="KAL3802774.1"/>
    </source>
</evidence>
<gene>
    <name evidence="1" type="ORF">HJC23_007551</name>
</gene>
<evidence type="ECO:0000313" key="2">
    <source>
        <dbReference type="Proteomes" id="UP001516023"/>
    </source>
</evidence>
<sequence>MERMAFYFASSRDEHTLMILIHDMANHSNDPDKLNNLSFRPDKTGKSFWFQEAQTILAGEQIYNSYNRCNPCSEADFDNCETLSSQPIPDMFAHFGLVESLPQYWRLDSSEEVEEGDEIEMCLSQNSSGTWRYYGLNRVCRMRSIFVASFEAVEGNAYQKSGL</sequence>
<proteinExistence type="predicted"/>